<dbReference type="SUPFAM" id="SSF55008">
    <property type="entry name" value="HMA, heavy metal-associated domain"/>
    <property type="match status" value="1"/>
</dbReference>
<feature type="domain" description="HMA" evidence="14">
    <location>
        <begin position="20"/>
        <end position="85"/>
    </location>
</feature>
<dbReference type="CDD" id="cd00371">
    <property type="entry name" value="HMA"/>
    <property type="match status" value="1"/>
</dbReference>
<keyword evidence="16" id="KW-1185">Reference proteome</keyword>
<evidence type="ECO:0000256" key="9">
    <source>
        <dbReference type="ARBA" id="ARBA00023136"/>
    </source>
</evidence>
<keyword evidence="4 12" id="KW-0479">Metal-binding</keyword>
<dbReference type="Proteomes" id="UP000278440">
    <property type="component" value="Unassembled WGS sequence"/>
</dbReference>
<dbReference type="GO" id="GO:0016887">
    <property type="term" value="F:ATP hydrolysis activity"/>
    <property type="evidence" value="ECO:0007669"/>
    <property type="project" value="InterPro"/>
</dbReference>
<dbReference type="FunFam" id="2.70.150.10:FF:000002">
    <property type="entry name" value="Copper-transporting ATPase 1, putative"/>
    <property type="match status" value="1"/>
</dbReference>
<dbReference type="GO" id="GO:0005524">
    <property type="term" value="F:ATP binding"/>
    <property type="evidence" value="ECO:0007669"/>
    <property type="project" value="UniProtKB-UniRule"/>
</dbReference>
<proteinExistence type="inferred from homology"/>
<comment type="subcellular location">
    <subcellularLocation>
        <location evidence="1">Cell membrane</location>
        <topology evidence="1">Multi-pass membrane protein</topology>
    </subcellularLocation>
</comment>
<dbReference type="Gene3D" id="3.30.70.100">
    <property type="match status" value="1"/>
</dbReference>
<dbReference type="GO" id="GO:0055070">
    <property type="term" value="P:copper ion homeostasis"/>
    <property type="evidence" value="ECO:0007669"/>
    <property type="project" value="TreeGrafter"/>
</dbReference>
<evidence type="ECO:0000256" key="7">
    <source>
        <dbReference type="ARBA" id="ARBA00022967"/>
    </source>
</evidence>
<dbReference type="PROSITE" id="PS50846">
    <property type="entry name" value="HMA_2"/>
    <property type="match status" value="1"/>
</dbReference>
<dbReference type="GO" id="GO:0005886">
    <property type="term" value="C:plasma membrane"/>
    <property type="evidence" value="ECO:0007669"/>
    <property type="project" value="UniProtKB-SubCell"/>
</dbReference>
<protein>
    <recommendedName>
        <fullName evidence="11">Cation-transporting P-type ATPase B</fullName>
    </recommendedName>
</protein>
<feature type="transmembrane region" description="Helical" evidence="12">
    <location>
        <begin position="249"/>
        <end position="267"/>
    </location>
</feature>
<dbReference type="FunFam" id="3.30.70.100:FF:000005">
    <property type="entry name" value="Copper-exporting P-type ATPase A"/>
    <property type="match status" value="1"/>
</dbReference>
<keyword evidence="7" id="KW-1278">Translocase</keyword>
<keyword evidence="3 12" id="KW-0812">Transmembrane</keyword>
<dbReference type="NCBIfam" id="TIGR01525">
    <property type="entry name" value="ATPase-IB_hvy"/>
    <property type="match status" value="1"/>
</dbReference>
<evidence type="ECO:0000256" key="10">
    <source>
        <dbReference type="ARBA" id="ARBA00049360"/>
    </source>
</evidence>
<dbReference type="EMBL" id="RBXT01000001">
    <property type="protein sequence ID" value="RKT79976.1"/>
    <property type="molecule type" value="Genomic_DNA"/>
</dbReference>
<evidence type="ECO:0000256" key="5">
    <source>
        <dbReference type="ARBA" id="ARBA00022741"/>
    </source>
</evidence>
<keyword evidence="12" id="KW-1003">Cell membrane</keyword>
<keyword evidence="9 12" id="KW-0472">Membrane</keyword>
<dbReference type="InterPro" id="IPR023299">
    <property type="entry name" value="ATPase_P-typ_cyto_dom_N"/>
</dbReference>
<comment type="caution">
    <text evidence="15">The sequence shown here is derived from an EMBL/GenBank/DDBJ whole genome shotgun (WGS) entry which is preliminary data.</text>
</comment>
<feature type="transmembrane region" description="Helical" evidence="12">
    <location>
        <begin position="220"/>
        <end position="237"/>
    </location>
</feature>
<dbReference type="Gene3D" id="3.40.50.1000">
    <property type="entry name" value="HAD superfamily/HAD-like"/>
    <property type="match status" value="1"/>
</dbReference>
<keyword evidence="8 12" id="KW-1133">Transmembrane helix</keyword>
<dbReference type="SUPFAM" id="SSF81665">
    <property type="entry name" value="Calcium ATPase, transmembrane domain M"/>
    <property type="match status" value="1"/>
</dbReference>
<feature type="transmembrane region" description="Helical" evidence="12">
    <location>
        <begin position="767"/>
        <end position="785"/>
    </location>
</feature>
<feature type="transmembrane region" description="Helical" evidence="12">
    <location>
        <begin position="166"/>
        <end position="185"/>
    </location>
</feature>
<evidence type="ECO:0000256" key="4">
    <source>
        <dbReference type="ARBA" id="ARBA00022723"/>
    </source>
</evidence>
<dbReference type="PRINTS" id="PR00119">
    <property type="entry name" value="CATATPASE"/>
</dbReference>
<evidence type="ECO:0000259" key="14">
    <source>
        <dbReference type="PROSITE" id="PS50846"/>
    </source>
</evidence>
<dbReference type="PROSITE" id="PS01047">
    <property type="entry name" value="HMA_1"/>
    <property type="match status" value="1"/>
</dbReference>
<dbReference type="InterPro" id="IPR059000">
    <property type="entry name" value="ATPase_P-type_domA"/>
</dbReference>
<dbReference type="InterPro" id="IPR036412">
    <property type="entry name" value="HAD-like_sf"/>
</dbReference>
<feature type="transmembrane region" description="Helical" evidence="12">
    <location>
        <begin position="744"/>
        <end position="761"/>
    </location>
</feature>
<dbReference type="PANTHER" id="PTHR43520:SF8">
    <property type="entry name" value="P-TYPE CU(+) TRANSPORTER"/>
    <property type="match status" value="1"/>
</dbReference>
<dbReference type="SFLD" id="SFLDG00002">
    <property type="entry name" value="C1.7:_P-type_atpase_like"/>
    <property type="match status" value="1"/>
</dbReference>
<dbReference type="SUPFAM" id="SSF56784">
    <property type="entry name" value="HAD-like"/>
    <property type="match status" value="1"/>
</dbReference>
<dbReference type="AlphaFoldDB" id="A0A495Y3R4"/>
<evidence type="ECO:0000256" key="13">
    <source>
        <dbReference type="SAM" id="MobiDB-lite"/>
    </source>
</evidence>
<dbReference type="InterPro" id="IPR027256">
    <property type="entry name" value="P-typ_ATPase_IB"/>
</dbReference>
<evidence type="ECO:0000256" key="8">
    <source>
        <dbReference type="ARBA" id="ARBA00022989"/>
    </source>
</evidence>
<dbReference type="InterPro" id="IPR008250">
    <property type="entry name" value="ATPase_P-typ_transduc_dom_A_sf"/>
</dbReference>
<feature type="transmembrane region" description="Helical" evidence="12">
    <location>
        <begin position="440"/>
        <end position="462"/>
    </location>
</feature>
<dbReference type="InterPro" id="IPR017969">
    <property type="entry name" value="Heavy-metal-associated_CS"/>
</dbReference>
<name>A0A495Y3R4_9MICO</name>
<dbReference type="PROSITE" id="PS00154">
    <property type="entry name" value="ATPASE_E1_E2"/>
    <property type="match status" value="1"/>
</dbReference>
<dbReference type="GO" id="GO:0043682">
    <property type="term" value="F:P-type divalent copper transporter activity"/>
    <property type="evidence" value="ECO:0007669"/>
    <property type="project" value="TreeGrafter"/>
</dbReference>
<dbReference type="NCBIfam" id="TIGR01494">
    <property type="entry name" value="ATPase_P-type"/>
    <property type="match status" value="1"/>
</dbReference>
<dbReference type="Pfam" id="PF00702">
    <property type="entry name" value="Hydrolase"/>
    <property type="match status" value="1"/>
</dbReference>
<evidence type="ECO:0000256" key="1">
    <source>
        <dbReference type="ARBA" id="ARBA00004651"/>
    </source>
</evidence>
<evidence type="ECO:0000256" key="11">
    <source>
        <dbReference type="ARBA" id="ARBA00074171"/>
    </source>
</evidence>
<feature type="transmembrane region" description="Helical" evidence="12">
    <location>
        <begin position="407"/>
        <end position="428"/>
    </location>
</feature>
<feature type="region of interest" description="Disordered" evidence="13">
    <location>
        <begin position="111"/>
        <end position="158"/>
    </location>
</feature>
<evidence type="ECO:0000256" key="2">
    <source>
        <dbReference type="ARBA" id="ARBA00006024"/>
    </source>
</evidence>
<dbReference type="InterPro" id="IPR001757">
    <property type="entry name" value="P_typ_ATPase"/>
</dbReference>
<dbReference type="InterPro" id="IPR044492">
    <property type="entry name" value="P_typ_ATPase_HD_dom"/>
</dbReference>
<feature type="compositionally biased region" description="Basic and acidic residues" evidence="13">
    <location>
        <begin position="145"/>
        <end position="158"/>
    </location>
</feature>
<dbReference type="SUPFAM" id="SSF81653">
    <property type="entry name" value="Calcium ATPase, transduction domain A"/>
    <property type="match status" value="1"/>
</dbReference>
<evidence type="ECO:0000313" key="15">
    <source>
        <dbReference type="EMBL" id="RKT79976.1"/>
    </source>
</evidence>
<dbReference type="NCBIfam" id="TIGR01511">
    <property type="entry name" value="ATPase-IB1_Cu"/>
    <property type="match status" value="1"/>
</dbReference>
<dbReference type="PANTHER" id="PTHR43520">
    <property type="entry name" value="ATP7, ISOFORM B"/>
    <property type="match status" value="1"/>
</dbReference>
<dbReference type="InterPro" id="IPR018303">
    <property type="entry name" value="ATPase_P-typ_P_site"/>
</dbReference>
<organism evidence="15 16">
    <name type="scientific">Terracoccus luteus</name>
    <dbReference type="NCBI Taxonomy" id="53356"/>
    <lineage>
        <taxon>Bacteria</taxon>
        <taxon>Bacillati</taxon>
        <taxon>Actinomycetota</taxon>
        <taxon>Actinomycetes</taxon>
        <taxon>Micrococcales</taxon>
        <taxon>Intrasporangiaceae</taxon>
        <taxon>Terracoccus</taxon>
    </lineage>
</organism>
<keyword evidence="6 12" id="KW-0067">ATP-binding</keyword>
<dbReference type="Pfam" id="PF00403">
    <property type="entry name" value="HMA"/>
    <property type="match status" value="1"/>
</dbReference>
<evidence type="ECO:0000256" key="6">
    <source>
        <dbReference type="ARBA" id="ARBA00022840"/>
    </source>
</evidence>
<dbReference type="Gene3D" id="3.40.1110.10">
    <property type="entry name" value="Calcium-transporting ATPase, cytoplasmic domain N"/>
    <property type="match status" value="1"/>
</dbReference>
<evidence type="ECO:0000313" key="16">
    <source>
        <dbReference type="Proteomes" id="UP000278440"/>
    </source>
</evidence>
<dbReference type="RefSeq" id="WP_121034778.1">
    <property type="nucleotide sequence ID" value="NZ_RBXT01000001.1"/>
</dbReference>
<feature type="compositionally biased region" description="Basic and acidic residues" evidence="13">
    <location>
        <begin position="121"/>
        <end position="135"/>
    </location>
</feature>
<evidence type="ECO:0000256" key="12">
    <source>
        <dbReference type="RuleBase" id="RU362081"/>
    </source>
</evidence>
<dbReference type="InterPro" id="IPR036163">
    <property type="entry name" value="HMA_dom_sf"/>
</dbReference>
<keyword evidence="5 12" id="KW-0547">Nucleotide-binding</keyword>
<dbReference type="InterPro" id="IPR006121">
    <property type="entry name" value="HMA_dom"/>
</dbReference>
<dbReference type="SFLD" id="SFLDS00003">
    <property type="entry name" value="Haloacid_Dehalogenase"/>
    <property type="match status" value="1"/>
</dbReference>
<gene>
    <name evidence="15" type="ORF">DFJ68_3455</name>
</gene>
<dbReference type="InterPro" id="IPR023214">
    <property type="entry name" value="HAD_sf"/>
</dbReference>
<comment type="similarity">
    <text evidence="2 12">Belongs to the cation transport ATPase (P-type) (TC 3.A.3) family. Type IB subfamily.</text>
</comment>
<reference evidence="15 16" key="1">
    <citation type="submission" date="2018-10" db="EMBL/GenBank/DDBJ databases">
        <title>Sequencing the genomes of 1000 actinobacteria strains.</title>
        <authorList>
            <person name="Klenk H.-P."/>
        </authorList>
    </citation>
    <scope>NUCLEOTIDE SEQUENCE [LARGE SCALE GENOMIC DNA]</scope>
    <source>
        <strain evidence="15 16">DSM 44267</strain>
    </source>
</reference>
<feature type="transmembrane region" description="Helical" evidence="12">
    <location>
        <begin position="191"/>
        <end position="208"/>
    </location>
</feature>
<accession>A0A495Y3R4</accession>
<dbReference type="InterPro" id="IPR023298">
    <property type="entry name" value="ATPase_P-typ_TM_dom_sf"/>
</dbReference>
<dbReference type="SFLD" id="SFLDF00027">
    <property type="entry name" value="p-type_atpase"/>
    <property type="match status" value="1"/>
</dbReference>
<dbReference type="Gene3D" id="2.70.150.10">
    <property type="entry name" value="Calcium-transporting ATPase, cytoplasmic transduction domain A"/>
    <property type="match status" value="1"/>
</dbReference>
<evidence type="ECO:0000256" key="3">
    <source>
        <dbReference type="ARBA" id="ARBA00022692"/>
    </source>
</evidence>
<comment type="catalytic activity">
    <reaction evidence="10">
        <text>ATP + H2O = ADP + phosphate + H(+)</text>
        <dbReference type="Rhea" id="RHEA:13065"/>
        <dbReference type="ChEBI" id="CHEBI:15377"/>
        <dbReference type="ChEBI" id="CHEBI:15378"/>
        <dbReference type="ChEBI" id="CHEBI:30616"/>
        <dbReference type="ChEBI" id="CHEBI:43474"/>
        <dbReference type="ChEBI" id="CHEBI:456216"/>
    </reaction>
</comment>
<sequence length="792" mass="81843">MTPRQSTPTAAGSPQGADVQDVQLAVSGMTCASCSARIERQLGKVDGVREATVNLATEKARVSFTAPVTVEQIVATVEKAGYRASVIDRMPGGRRPDAAALLGTLRSALPGQRPAAAGTHPADHHSTHDDAHGGSHDGVAPGSHDGMDPADHMSHGPAADEIRPRLTVAVPLTVVVFLLAMVIPAFTGSGWLQLLLATPVVLWCAWPFHRAAAINARHGASTMDTLVSLGVGAAYLYSIGQLLTGGEHLYFEVAAVVTTFLLVGRFLEARAKDSGKDALRALLDLGAKDVAVLRIDPATRVTGEQRIPVEQLVVGDQFVVRPGEKVASDGVVRDGASAIDASLVTGESTPVDVAPGDTVTGGSVNTTGRLVVEATAVGSDTMLAGIQRLVEDAQTGKAAIQRLADRVSAVFVPVVLGITLVTLVAWLVTGHDFSRALSVAVTVLIIACPCALGLATPTALLVGTGRGAQLGTLIKGPQVLEDTRRVDTVVLDKTGTVTTGDLRLRSIRVRGRLSKKAALTAAAAVEQGSEHPIARAVVDGARQARITLPAIRDFATNPGEGATARVNGTEVIVGKAALFESVDESLLEHARSHGGTTVFVGWDGVAQAALTVEDTVRESSRAAIERLGRLGLTAHLLTGDGAATARSVAEQVGIPESRVVSDVLPADKHRVVAELQQQGKVVAMVGDGVNDAAALAQADLGLAMGSGTDVAIDSADIVLVRADLDAVGDAIELSRETLKVVKQNLAWAFGYNTAAIPLAAFGLLNPMIAGATMALSSVLVVANSLRLKRFGS</sequence>
<dbReference type="OrthoDB" id="7059309at2"/>
<dbReference type="NCBIfam" id="TIGR01512">
    <property type="entry name" value="ATPase-IB2_Cd"/>
    <property type="match status" value="1"/>
</dbReference>
<dbReference type="GO" id="GO:0005507">
    <property type="term" value="F:copper ion binding"/>
    <property type="evidence" value="ECO:0007669"/>
    <property type="project" value="TreeGrafter"/>
</dbReference>
<dbReference type="Pfam" id="PF00122">
    <property type="entry name" value="E1-E2_ATPase"/>
    <property type="match status" value="1"/>
</dbReference>
<dbReference type="CDD" id="cd02094">
    <property type="entry name" value="P-type_ATPase_Cu-like"/>
    <property type="match status" value="1"/>
</dbReference>